<reference evidence="1" key="2">
    <citation type="journal article" date="2022" name="New Phytol.">
        <title>Evolutionary transition to the ectomycorrhizal habit in the genomes of a hyperdiverse lineage of mushroom-forming fungi.</title>
        <authorList>
            <person name="Looney B."/>
            <person name="Miyauchi S."/>
            <person name="Morin E."/>
            <person name="Drula E."/>
            <person name="Courty P.E."/>
            <person name="Kohler A."/>
            <person name="Kuo A."/>
            <person name="LaButti K."/>
            <person name="Pangilinan J."/>
            <person name="Lipzen A."/>
            <person name="Riley R."/>
            <person name="Andreopoulos W."/>
            <person name="He G."/>
            <person name="Johnson J."/>
            <person name="Nolan M."/>
            <person name="Tritt A."/>
            <person name="Barry K.W."/>
            <person name="Grigoriev I.V."/>
            <person name="Nagy L.G."/>
            <person name="Hibbett D."/>
            <person name="Henrissat B."/>
            <person name="Matheny P.B."/>
            <person name="Labbe J."/>
            <person name="Martin F.M."/>
        </authorList>
    </citation>
    <scope>NUCLEOTIDE SEQUENCE</scope>
    <source>
        <strain evidence="1">FP105234-sp</strain>
    </source>
</reference>
<evidence type="ECO:0000313" key="1">
    <source>
        <dbReference type="EMBL" id="KAI0038368.1"/>
    </source>
</evidence>
<name>A0ACB8R2W8_9AGAM</name>
<evidence type="ECO:0000313" key="2">
    <source>
        <dbReference type="Proteomes" id="UP000814033"/>
    </source>
</evidence>
<gene>
    <name evidence="1" type="ORF">FA95DRAFT_1229185</name>
</gene>
<keyword evidence="2" id="KW-1185">Reference proteome</keyword>
<protein>
    <submittedName>
        <fullName evidence="1">Uncharacterized protein</fullName>
    </submittedName>
</protein>
<reference evidence="1" key="1">
    <citation type="submission" date="2021-02" db="EMBL/GenBank/DDBJ databases">
        <authorList>
            <consortium name="DOE Joint Genome Institute"/>
            <person name="Ahrendt S."/>
            <person name="Looney B.P."/>
            <person name="Miyauchi S."/>
            <person name="Morin E."/>
            <person name="Drula E."/>
            <person name="Courty P.E."/>
            <person name="Chicoki N."/>
            <person name="Fauchery L."/>
            <person name="Kohler A."/>
            <person name="Kuo A."/>
            <person name="Labutti K."/>
            <person name="Pangilinan J."/>
            <person name="Lipzen A."/>
            <person name="Riley R."/>
            <person name="Andreopoulos W."/>
            <person name="He G."/>
            <person name="Johnson J."/>
            <person name="Barry K.W."/>
            <person name="Grigoriev I.V."/>
            <person name="Nagy L."/>
            <person name="Hibbett D."/>
            <person name="Henrissat B."/>
            <person name="Matheny P.B."/>
            <person name="Labbe J."/>
            <person name="Martin F."/>
        </authorList>
    </citation>
    <scope>NUCLEOTIDE SEQUENCE</scope>
    <source>
        <strain evidence="1">FP105234-sp</strain>
    </source>
</reference>
<dbReference type="Proteomes" id="UP000814033">
    <property type="component" value="Unassembled WGS sequence"/>
</dbReference>
<sequence length="281" mass="31287">MGYSSQDREEKKQTTMTPTPTRSTHRTNKSPRARRQRVKTSTAGQASWAASPADDGVEQPEILPAQRSVRSSVSAVLTQPRKQPRSARTKTPECTLRPEGYQSAHQRFTVVLRQRPAYPSSPPICENSLSPRLLAAHAHRDDQSRYATGLIQSERAEHPTGSSAAFPMHSCSRRRQIAPGRETESPPYDSRARLNPRGTSLAANPSKPVRRRRIARNHSPYAPRASPWHHPRPALPPAQSTTAPETRGAIPMAPAHRQPPHFPARLRHQPNQRLCVSVTAR</sequence>
<proteinExistence type="predicted"/>
<accession>A0ACB8R2W8</accession>
<dbReference type="EMBL" id="MU276519">
    <property type="protein sequence ID" value="KAI0038368.1"/>
    <property type="molecule type" value="Genomic_DNA"/>
</dbReference>
<organism evidence="1 2">
    <name type="scientific">Auriscalpium vulgare</name>
    <dbReference type="NCBI Taxonomy" id="40419"/>
    <lineage>
        <taxon>Eukaryota</taxon>
        <taxon>Fungi</taxon>
        <taxon>Dikarya</taxon>
        <taxon>Basidiomycota</taxon>
        <taxon>Agaricomycotina</taxon>
        <taxon>Agaricomycetes</taxon>
        <taxon>Russulales</taxon>
        <taxon>Auriscalpiaceae</taxon>
        <taxon>Auriscalpium</taxon>
    </lineage>
</organism>
<comment type="caution">
    <text evidence="1">The sequence shown here is derived from an EMBL/GenBank/DDBJ whole genome shotgun (WGS) entry which is preliminary data.</text>
</comment>